<organism evidence="1 2">
    <name type="scientific">Shimia gijangensis</name>
    <dbReference type="NCBI Taxonomy" id="1470563"/>
    <lineage>
        <taxon>Bacteria</taxon>
        <taxon>Pseudomonadati</taxon>
        <taxon>Pseudomonadota</taxon>
        <taxon>Alphaproteobacteria</taxon>
        <taxon>Rhodobacterales</taxon>
        <taxon>Roseobacteraceae</taxon>
    </lineage>
</organism>
<dbReference type="AlphaFoldDB" id="A0A1M6HJ90"/>
<name>A0A1M6HJ90_9RHOB</name>
<dbReference type="EMBL" id="FQZQ01000006">
    <property type="protein sequence ID" value="SHJ22253.1"/>
    <property type="molecule type" value="Genomic_DNA"/>
</dbReference>
<proteinExistence type="predicted"/>
<gene>
    <name evidence="1" type="ORF">SAMN05444000_10666</name>
</gene>
<reference evidence="2" key="1">
    <citation type="submission" date="2016-11" db="EMBL/GenBank/DDBJ databases">
        <authorList>
            <person name="Varghese N."/>
            <person name="Submissions S."/>
        </authorList>
    </citation>
    <scope>NUCLEOTIDE SEQUENCE [LARGE SCALE GENOMIC DNA]</scope>
    <source>
        <strain evidence="2">DSM 100564</strain>
    </source>
</reference>
<dbReference type="STRING" id="1470563.SAMN05444000_10666"/>
<accession>A0A1M6HJ90</accession>
<dbReference type="Proteomes" id="UP000183982">
    <property type="component" value="Unassembled WGS sequence"/>
</dbReference>
<sequence>MTFQRESQSATHLFRSWTSNILAATAVIGLVTSGQAQTSNPSVKDIVGGLIEPVTEGGGPGEKVTGFKVSKGADEFRFPDASIAALSDAIESRNRAAVRKAQLELGILAFGDTQGSFAAIGTIAEHALLVKSFSGVNTALNSIGFVFALAQVARDATNGDTESAVFGSLKAFMNYSIGRWRSSALQIAGIATFVVDVTLREWQAGLTDIGVNVWTCRYDAFYRDQGMSVSDWKIKALELYEEAKKPTLSGSIPI</sequence>
<protein>
    <submittedName>
        <fullName evidence="1">Uncharacterized protein</fullName>
    </submittedName>
</protein>
<evidence type="ECO:0000313" key="1">
    <source>
        <dbReference type="EMBL" id="SHJ22253.1"/>
    </source>
</evidence>
<evidence type="ECO:0000313" key="2">
    <source>
        <dbReference type="Proteomes" id="UP000183982"/>
    </source>
</evidence>
<keyword evidence="2" id="KW-1185">Reference proteome</keyword>